<reference evidence="8" key="1">
    <citation type="submission" date="2023-02" db="EMBL/GenBank/DDBJ databases">
        <title>Description of Herbaspirillum huttiense subsp. nephrolepsisexaltata and Herbaspirillum huttiense subsp. lycopersicon.</title>
        <authorList>
            <person name="Poudel M."/>
            <person name="Sharma A."/>
            <person name="Goss E."/>
            <person name="Tapia J.H."/>
            <person name="Harmon C.M."/>
            <person name="Jones J.B."/>
        </authorList>
    </citation>
    <scope>NUCLEOTIDE SEQUENCE</scope>
    <source>
        <strain evidence="8">NC40101</strain>
    </source>
</reference>
<dbReference type="GeneID" id="90165452"/>
<accession>A0AAE4GC46</accession>
<dbReference type="PANTHER" id="PTHR40043">
    <property type="entry name" value="UPF0719 INNER MEMBRANE PROTEIN YJFL"/>
    <property type="match status" value="1"/>
</dbReference>
<comment type="subcellular location">
    <subcellularLocation>
        <location evidence="1">Cell membrane</location>
        <topology evidence="1">Multi-pass membrane protein</topology>
    </subcellularLocation>
</comment>
<dbReference type="EMBL" id="JAVRAA010000008">
    <property type="protein sequence ID" value="MDT0338474.1"/>
    <property type="molecule type" value="Genomic_DNA"/>
</dbReference>
<evidence type="ECO:0000256" key="4">
    <source>
        <dbReference type="ARBA" id="ARBA00022692"/>
    </source>
</evidence>
<evidence type="ECO:0000256" key="5">
    <source>
        <dbReference type="ARBA" id="ARBA00022989"/>
    </source>
</evidence>
<dbReference type="AlphaFoldDB" id="A0AAE4GC46"/>
<keyword evidence="3" id="KW-1003">Cell membrane</keyword>
<keyword evidence="4 7" id="KW-0812">Transmembrane</keyword>
<comment type="caution">
    <text evidence="8">The sequence shown here is derived from an EMBL/GenBank/DDBJ whole genome shotgun (WGS) entry which is preliminary data.</text>
</comment>
<dbReference type="PANTHER" id="PTHR40043:SF1">
    <property type="entry name" value="UPF0719 INNER MEMBRANE PROTEIN YJFL"/>
    <property type="match status" value="1"/>
</dbReference>
<feature type="transmembrane region" description="Helical" evidence="7">
    <location>
        <begin position="7"/>
        <end position="25"/>
    </location>
</feature>
<keyword evidence="5 7" id="KW-1133">Transmembrane helix</keyword>
<dbReference type="GO" id="GO:0005886">
    <property type="term" value="C:plasma membrane"/>
    <property type="evidence" value="ECO:0007669"/>
    <property type="project" value="UniProtKB-SubCell"/>
</dbReference>
<proteinExistence type="inferred from homology"/>
<evidence type="ECO:0000256" key="6">
    <source>
        <dbReference type="ARBA" id="ARBA00023136"/>
    </source>
</evidence>
<keyword evidence="6 7" id="KW-0472">Membrane</keyword>
<gene>
    <name evidence="8" type="ORF">RJN63_16665</name>
</gene>
<dbReference type="Pfam" id="PF03994">
    <property type="entry name" value="DUF350"/>
    <property type="match status" value="1"/>
</dbReference>
<comment type="similarity">
    <text evidence="2">Belongs to the UPF0719 family.</text>
</comment>
<evidence type="ECO:0000256" key="3">
    <source>
        <dbReference type="ARBA" id="ARBA00022475"/>
    </source>
</evidence>
<organism evidence="8">
    <name type="scientific">Herbaspirillum huttiense subsp. nephrolepidis</name>
    <dbReference type="NCBI Taxonomy" id="3075126"/>
    <lineage>
        <taxon>Bacteria</taxon>
        <taxon>Pseudomonadati</taxon>
        <taxon>Pseudomonadota</taxon>
        <taxon>Betaproteobacteria</taxon>
        <taxon>Burkholderiales</taxon>
        <taxon>Oxalobacteraceae</taxon>
        <taxon>Herbaspirillum</taxon>
    </lineage>
</organism>
<feature type="transmembrane region" description="Helical" evidence="7">
    <location>
        <begin position="72"/>
        <end position="94"/>
    </location>
</feature>
<evidence type="ECO:0000313" key="8">
    <source>
        <dbReference type="EMBL" id="MDT0338474.1"/>
    </source>
</evidence>
<evidence type="ECO:0000256" key="1">
    <source>
        <dbReference type="ARBA" id="ARBA00004651"/>
    </source>
</evidence>
<feature type="transmembrane region" description="Helical" evidence="7">
    <location>
        <begin position="45"/>
        <end position="65"/>
    </location>
</feature>
<protein>
    <submittedName>
        <fullName evidence="8">DUF350 domain-containing protein</fullName>
    </submittedName>
</protein>
<sequence length="128" mass="13735">MPAILNYALHLLLAAILLAVFFKVYTWVTPYDEVLLIRQGNRAAAMSLGGAMGGFSLTIASSILHTNDYQQFFAWAAGALVVQLLAYLVTTRGLRISREHIETDNVAFGGLMGTISLCIGAINAACIS</sequence>
<name>A0AAE4GC46_9BURK</name>
<evidence type="ECO:0000256" key="7">
    <source>
        <dbReference type="SAM" id="Phobius"/>
    </source>
</evidence>
<dbReference type="InterPro" id="IPR007140">
    <property type="entry name" value="DUF350"/>
</dbReference>
<feature type="transmembrane region" description="Helical" evidence="7">
    <location>
        <begin position="106"/>
        <end position="127"/>
    </location>
</feature>
<evidence type="ECO:0000256" key="2">
    <source>
        <dbReference type="ARBA" id="ARBA00005779"/>
    </source>
</evidence>
<dbReference type="RefSeq" id="WP_039785084.1">
    <property type="nucleotide sequence ID" value="NZ_JAVLSM010000002.1"/>
</dbReference>